<protein>
    <submittedName>
        <fullName evidence="2">Uncharacterized protein</fullName>
    </submittedName>
</protein>
<dbReference type="Proteomes" id="UP000830729">
    <property type="component" value="Chromosome"/>
</dbReference>
<evidence type="ECO:0000313" key="3">
    <source>
        <dbReference type="Proteomes" id="UP000830729"/>
    </source>
</evidence>
<accession>A0A8U0HYE8</accession>
<dbReference type="GeneID" id="72185088"/>
<name>A0A8U0HYE8_9EURY</name>
<evidence type="ECO:0000313" key="2">
    <source>
        <dbReference type="EMBL" id="UPV75948.1"/>
    </source>
</evidence>
<reference evidence="2 3" key="1">
    <citation type="submission" date="2022-04" db="EMBL/GenBank/DDBJ databases">
        <title>Diverse halophilic archaea isolated from saline environments.</title>
        <authorList>
            <person name="Cui H.-L."/>
        </authorList>
    </citation>
    <scope>NUCLEOTIDE SEQUENCE [LARGE SCALE GENOMIC DNA]</scope>
    <source>
        <strain evidence="2 3">XZYJT49</strain>
    </source>
</reference>
<keyword evidence="3" id="KW-1185">Reference proteome</keyword>
<dbReference type="EMBL" id="CP096659">
    <property type="protein sequence ID" value="UPV75948.1"/>
    <property type="molecule type" value="Genomic_DNA"/>
</dbReference>
<dbReference type="AlphaFoldDB" id="A0A8U0HYE8"/>
<dbReference type="KEGG" id="halx:M0R89_07775"/>
<feature type="region of interest" description="Disordered" evidence="1">
    <location>
        <begin position="1"/>
        <end position="54"/>
    </location>
</feature>
<gene>
    <name evidence="2" type="ORF">M0R89_07775</name>
</gene>
<feature type="compositionally biased region" description="Basic and acidic residues" evidence="1">
    <location>
        <begin position="9"/>
        <end position="54"/>
    </location>
</feature>
<organism evidence="2 3">
    <name type="scientific">Halorussus limi</name>
    <dbReference type="NCBI Taxonomy" id="2938695"/>
    <lineage>
        <taxon>Archaea</taxon>
        <taxon>Methanobacteriati</taxon>
        <taxon>Methanobacteriota</taxon>
        <taxon>Stenosarchaea group</taxon>
        <taxon>Halobacteria</taxon>
        <taxon>Halobacteriales</taxon>
        <taxon>Haladaptataceae</taxon>
        <taxon>Halorussus</taxon>
    </lineage>
</organism>
<sequence length="282" mass="30578">MPSPNDSPESDRDHPRESSAERASESDADRPRDSDGERPSEPKNEPAADDPRMNDEYVRRLPDEGVTVVGVVHDHPASVHRARAVVRERDPAVVALEAPPLAVPLYETYARESRTPPTFGGEMSAAAQAAGETDAEVVGIDAPTAGFFARLVRNCRSAGASLGTLRRVASGVASVTRHALTCRVAAAVADRTSLRVEVDDPVDHDCDRTDPPAVQARDEVSQARRSQSLLRAFDPPRPVRLRDETREECMAERLSALRERGETVAIVGLDHLDSVAEQVEAD</sequence>
<evidence type="ECO:0000256" key="1">
    <source>
        <dbReference type="SAM" id="MobiDB-lite"/>
    </source>
</evidence>
<dbReference type="RefSeq" id="WP_248651985.1">
    <property type="nucleotide sequence ID" value="NZ_CP096659.1"/>
</dbReference>
<proteinExistence type="predicted"/>